<organism evidence="1 2">
    <name type="scientific">Actinoplanes octamycinicus</name>
    <dbReference type="NCBI Taxonomy" id="135948"/>
    <lineage>
        <taxon>Bacteria</taxon>
        <taxon>Bacillati</taxon>
        <taxon>Actinomycetota</taxon>
        <taxon>Actinomycetes</taxon>
        <taxon>Micromonosporales</taxon>
        <taxon>Micromonosporaceae</taxon>
        <taxon>Actinoplanes</taxon>
    </lineage>
</organism>
<accession>A0A7W7M5Z9</accession>
<reference evidence="1 2" key="1">
    <citation type="submission" date="2020-08" db="EMBL/GenBank/DDBJ databases">
        <title>Sequencing the genomes of 1000 actinobacteria strains.</title>
        <authorList>
            <person name="Klenk H.-P."/>
        </authorList>
    </citation>
    <scope>NUCLEOTIDE SEQUENCE [LARGE SCALE GENOMIC DNA]</scope>
    <source>
        <strain evidence="1 2">DSM 45809</strain>
    </source>
</reference>
<protein>
    <submittedName>
        <fullName evidence="1">Uncharacterized protein</fullName>
    </submittedName>
</protein>
<name>A0A7W7M5Z9_9ACTN</name>
<sequence>MQQFADDCLVRDMSDDVARWALVGFEMLAGSFGGLQLIAEEAVVRDEAVHDLIAVAEWVWLEVGVDPAAYPDLERALRHVGRAKLAALQGSGGHLARAAVAGSAFLGGMSFAEAIGRRRWDLFLHALVVPGPDECTSAAGGLNVPAAEPPQLARARECLRNDVTAVADLLDAAQWWAAYRDTDVSNRLRELLDAVPRDVVQRFVDNRGNRPDGR</sequence>
<dbReference type="Proteomes" id="UP000546162">
    <property type="component" value="Unassembled WGS sequence"/>
</dbReference>
<dbReference type="EMBL" id="JACHNB010000001">
    <property type="protein sequence ID" value="MBB4738289.1"/>
    <property type="molecule type" value="Genomic_DNA"/>
</dbReference>
<keyword evidence="2" id="KW-1185">Reference proteome</keyword>
<proteinExistence type="predicted"/>
<dbReference type="AlphaFoldDB" id="A0A7W7M5Z9"/>
<evidence type="ECO:0000313" key="2">
    <source>
        <dbReference type="Proteomes" id="UP000546162"/>
    </source>
</evidence>
<dbReference type="RefSeq" id="WP_185038577.1">
    <property type="nucleotide sequence ID" value="NZ_BAABFG010000005.1"/>
</dbReference>
<evidence type="ECO:0000313" key="1">
    <source>
        <dbReference type="EMBL" id="MBB4738289.1"/>
    </source>
</evidence>
<gene>
    <name evidence="1" type="ORF">BJY16_001748</name>
</gene>
<comment type="caution">
    <text evidence="1">The sequence shown here is derived from an EMBL/GenBank/DDBJ whole genome shotgun (WGS) entry which is preliminary data.</text>
</comment>